<evidence type="ECO:0000259" key="3">
    <source>
        <dbReference type="Pfam" id="PF01471"/>
    </source>
</evidence>
<dbReference type="GO" id="GO:0001897">
    <property type="term" value="P:symbiont-mediated cytolysis of host cell"/>
    <property type="evidence" value="ECO:0007669"/>
    <property type="project" value="UniProtKB-ARBA"/>
</dbReference>
<dbReference type="InterPro" id="IPR036365">
    <property type="entry name" value="PGBD-like_sf"/>
</dbReference>
<dbReference type="GO" id="GO:0008745">
    <property type="term" value="F:N-acetylmuramoyl-L-alanine amidase activity"/>
    <property type="evidence" value="ECO:0007669"/>
    <property type="project" value="InterPro"/>
</dbReference>
<evidence type="ECO:0000256" key="2">
    <source>
        <dbReference type="ARBA" id="ARBA00022638"/>
    </source>
</evidence>
<dbReference type="Pfam" id="PF01471">
    <property type="entry name" value="PG_binding_1"/>
    <property type="match status" value="1"/>
</dbReference>
<dbReference type="Gene3D" id="3.40.80.10">
    <property type="entry name" value="Peptidoglycan recognition protein-like"/>
    <property type="match status" value="1"/>
</dbReference>
<dbReference type="InterPro" id="IPR002502">
    <property type="entry name" value="Amidase_domain"/>
</dbReference>
<dbReference type="InterPro" id="IPR036505">
    <property type="entry name" value="Amidase/PGRP_sf"/>
</dbReference>
<protein>
    <submittedName>
        <fullName evidence="5">Putative N-acetylmuramoyl-L-alanine amidase</fullName>
    </submittedName>
</protein>
<dbReference type="SUPFAM" id="SSF55846">
    <property type="entry name" value="N-acetylmuramoyl-L-alanine amidase-like"/>
    <property type="match status" value="1"/>
</dbReference>
<name>A0A8D9FRU6_9VIRU</name>
<dbReference type="InterPro" id="IPR002477">
    <property type="entry name" value="Peptidoglycan-bd-like"/>
</dbReference>
<keyword evidence="2" id="KW-0081">Bacteriolytic enzyme</keyword>
<proteinExistence type="predicted"/>
<dbReference type="EMBL" id="OU342829">
    <property type="protein sequence ID" value="CAG7581342.1"/>
    <property type="molecule type" value="Genomic_DNA"/>
</dbReference>
<feature type="domain" description="Peptidoglycan binding-like" evidence="3">
    <location>
        <begin position="13"/>
        <end position="66"/>
    </location>
</feature>
<dbReference type="GO" id="GO:0042742">
    <property type="term" value="P:defense response to bacterium"/>
    <property type="evidence" value="ECO:0007669"/>
    <property type="project" value="UniProtKB-KW"/>
</dbReference>
<dbReference type="Pfam" id="PF01510">
    <property type="entry name" value="Amidase_2"/>
    <property type="match status" value="1"/>
</dbReference>
<organism evidence="5">
    <name type="scientific">uncultured marine phage</name>
    <dbReference type="NCBI Taxonomy" id="707152"/>
    <lineage>
        <taxon>Viruses</taxon>
        <taxon>environmental samples</taxon>
    </lineage>
</organism>
<dbReference type="InterPro" id="IPR036366">
    <property type="entry name" value="PGBDSf"/>
</dbReference>
<keyword evidence="1" id="KW-0929">Antimicrobial</keyword>
<dbReference type="SUPFAM" id="SSF47090">
    <property type="entry name" value="PGBD-like"/>
    <property type="match status" value="1"/>
</dbReference>
<accession>A0A8D9FRU6</accession>
<dbReference type="GO" id="GO:0009253">
    <property type="term" value="P:peptidoglycan catabolic process"/>
    <property type="evidence" value="ECO:0007669"/>
    <property type="project" value="InterPro"/>
</dbReference>
<gene>
    <name evidence="5" type="ORF">SLAVMIC_00794</name>
</gene>
<feature type="domain" description="N-acetylmuramoyl-L-alanine amidase" evidence="4">
    <location>
        <begin position="121"/>
        <end position="275"/>
    </location>
</feature>
<sequence>MKLSRLLRYGMAGKDIKHLQIRLGELKYADYLATGNFGPKTLKSVKKFQNDNGLSVDGVVGNKTWTYLFSGTIKPNNNEPIRVTPRKKFSLKPDEITPNGLEIFEQIMPDGEYVKKKTKKKIIYLHHTAGSHRPDWVIASWGRDRDKNGKPIRVATHYVIGRRSNGGDTTWDGKVFRAYDDNHWAWHLKAGNSKLDSESIAIEICNYGWAKKLDNGQFINWVGSEIPASEIVDLGEEFRDHRYYQKYTNEQIESLRKLIIYLTEKHDIDIEHGIYNKNWFGYDSTYLEPGQRGLRTHVHVRKNKSDCFPQNELIDMLNSL</sequence>
<evidence type="ECO:0000313" key="5">
    <source>
        <dbReference type="EMBL" id="CAG7581342.1"/>
    </source>
</evidence>
<evidence type="ECO:0000256" key="1">
    <source>
        <dbReference type="ARBA" id="ARBA00022529"/>
    </source>
</evidence>
<dbReference type="Gene3D" id="1.10.101.10">
    <property type="entry name" value="PGBD-like superfamily/PGBD"/>
    <property type="match status" value="1"/>
</dbReference>
<evidence type="ECO:0000259" key="4">
    <source>
        <dbReference type="Pfam" id="PF01510"/>
    </source>
</evidence>
<reference evidence="5" key="1">
    <citation type="submission" date="2021-06" db="EMBL/GenBank/DDBJ databases">
        <authorList>
            <person name="Gannon L."/>
            <person name="Redgwell R T."/>
            <person name="Michniewski S."/>
            <person name="Harrison D C."/>
            <person name="Millard A."/>
        </authorList>
    </citation>
    <scope>NUCLEOTIDE SEQUENCE</scope>
</reference>